<feature type="domain" description="ABC transporter" evidence="4">
    <location>
        <begin position="1"/>
        <end position="231"/>
    </location>
</feature>
<dbReference type="InterPro" id="IPR027417">
    <property type="entry name" value="P-loop_NTPase"/>
</dbReference>
<dbReference type="Proteomes" id="UP000534294">
    <property type="component" value="Unassembled WGS sequence"/>
</dbReference>
<dbReference type="EMBL" id="JACHIF010000005">
    <property type="protein sequence ID" value="MBB5038584.1"/>
    <property type="molecule type" value="Genomic_DNA"/>
</dbReference>
<dbReference type="SMART" id="SM00382">
    <property type="entry name" value="AAA"/>
    <property type="match status" value="1"/>
</dbReference>
<protein>
    <submittedName>
        <fullName evidence="5">ABC-2 type transport system ATP-binding protein</fullName>
    </submittedName>
</protein>
<comment type="caution">
    <text evidence="5">The sequence shown here is derived from an EMBL/GenBank/DDBJ whole genome shotgun (WGS) entry which is preliminary data.</text>
</comment>
<dbReference type="PANTHER" id="PTHR42939">
    <property type="entry name" value="ABC TRANSPORTER ATP-BINDING PROTEIN ALBC-RELATED"/>
    <property type="match status" value="1"/>
</dbReference>
<accession>A0A7W8DQA3</accession>
<dbReference type="RefSeq" id="WP_184209548.1">
    <property type="nucleotide sequence ID" value="NZ_JACHIF010000005.1"/>
</dbReference>
<sequence>MNPPALVITALEKRYARFALGPIHLTVPSGVIYGLIGPNGAGKTTLLDQIFGIGMPDAGSIRVSGRDHRQDEVAIKQRTAYAGPDLSYVSWGKVGRAIRFVRGFHPGWDEGLATRLMQSFGLSEGDRIATLSFGGRMKLALLLAMAWRPDFLVLDEPTTGLDAHAKKALFSELLAIVRDDARTVLLSSHQITDLERFADHVSVLHRGRLLLEGPTAELMERHLQVEYEGGLPIQIPGLTILAQEGSRCRAIVDTQVLPLTRLVSHGAQNLRSQALTLEELFLALTS</sequence>
<dbReference type="InterPro" id="IPR003593">
    <property type="entry name" value="AAA+_ATPase"/>
</dbReference>
<dbReference type="Pfam" id="PF00005">
    <property type="entry name" value="ABC_tran"/>
    <property type="match status" value="1"/>
</dbReference>
<keyword evidence="6" id="KW-1185">Reference proteome</keyword>
<keyword evidence="3 5" id="KW-0067">ATP-binding</keyword>
<dbReference type="GO" id="GO:0005524">
    <property type="term" value="F:ATP binding"/>
    <property type="evidence" value="ECO:0007669"/>
    <property type="project" value="UniProtKB-KW"/>
</dbReference>
<dbReference type="GO" id="GO:0016887">
    <property type="term" value="F:ATP hydrolysis activity"/>
    <property type="evidence" value="ECO:0007669"/>
    <property type="project" value="InterPro"/>
</dbReference>
<evidence type="ECO:0000256" key="1">
    <source>
        <dbReference type="ARBA" id="ARBA00022448"/>
    </source>
</evidence>
<organism evidence="5 6">
    <name type="scientific">Prosthecobacter dejongeii</name>
    <dbReference type="NCBI Taxonomy" id="48465"/>
    <lineage>
        <taxon>Bacteria</taxon>
        <taxon>Pseudomonadati</taxon>
        <taxon>Verrucomicrobiota</taxon>
        <taxon>Verrucomicrobiia</taxon>
        <taxon>Verrucomicrobiales</taxon>
        <taxon>Verrucomicrobiaceae</taxon>
        <taxon>Prosthecobacter</taxon>
    </lineage>
</organism>
<keyword evidence="1" id="KW-0813">Transport</keyword>
<dbReference type="PANTHER" id="PTHR42939:SF1">
    <property type="entry name" value="ABC TRANSPORTER ATP-BINDING PROTEIN ALBC-RELATED"/>
    <property type="match status" value="1"/>
</dbReference>
<dbReference type="SUPFAM" id="SSF52540">
    <property type="entry name" value="P-loop containing nucleoside triphosphate hydrolases"/>
    <property type="match status" value="1"/>
</dbReference>
<keyword evidence="2" id="KW-0547">Nucleotide-binding</keyword>
<proteinExistence type="predicted"/>
<name>A0A7W8DQA3_9BACT</name>
<gene>
    <name evidence="5" type="ORF">HNQ64_002847</name>
</gene>
<dbReference type="AlphaFoldDB" id="A0A7W8DQA3"/>
<evidence type="ECO:0000313" key="5">
    <source>
        <dbReference type="EMBL" id="MBB5038584.1"/>
    </source>
</evidence>
<dbReference type="Gene3D" id="3.40.50.300">
    <property type="entry name" value="P-loop containing nucleotide triphosphate hydrolases"/>
    <property type="match status" value="1"/>
</dbReference>
<reference evidence="5 6" key="1">
    <citation type="submission" date="2020-08" db="EMBL/GenBank/DDBJ databases">
        <title>Genomic Encyclopedia of Type Strains, Phase IV (KMG-IV): sequencing the most valuable type-strain genomes for metagenomic binning, comparative biology and taxonomic classification.</title>
        <authorList>
            <person name="Goeker M."/>
        </authorList>
    </citation>
    <scope>NUCLEOTIDE SEQUENCE [LARGE SCALE GENOMIC DNA]</scope>
    <source>
        <strain evidence="5 6">DSM 12251</strain>
    </source>
</reference>
<evidence type="ECO:0000313" key="6">
    <source>
        <dbReference type="Proteomes" id="UP000534294"/>
    </source>
</evidence>
<dbReference type="InterPro" id="IPR003439">
    <property type="entry name" value="ABC_transporter-like_ATP-bd"/>
</dbReference>
<evidence type="ECO:0000259" key="4">
    <source>
        <dbReference type="PROSITE" id="PS50893"/>
    </source>
</evidence>
<dbReference type="InterPro" id="IPR051782">
    <property type="entry name" value="ABC_Transporter_VariousFunc"/>
</dbReference>
<dbReference type="CDD" id="cd03230">
    <property type="entry name" value="ABC_DR_subfamily_A"/>
    <property type="match status" value="1"/>
</dbReference>
<evidence type="ECO:0000256" key="2">
    <source>
        <dbReference type="ARBA" id="ARBA00022741"/>
    </source>
</evidence>
<evidence type="ECO:0000256" key="3">
    <source>
        <dbReference type="ARBA" id="ARBA00022840"/>
    </source>
</evidence>
<dbReference type="PROSITE" id="PS50893">
    <property type="entry name" value="ABC_TRANSPORTER_2"/>
    <property type="match status" value="1"/>
</dbReference>